<dbReference type="OrthoDB" id="3265863at2759"/>
<feature type="compositionally biased region" description="Basic and acidic residues" evidence="1">
    <location>
        <begin position="175"/>
        <end position="189"/>
    </location>
</feature>
<sequence length="278" mass="30484">MGRPLFSAGLQPAVRVQPEPQHPSHDKWSYDNAFDPDADEFFENDDAVYEAFIDPGQQIQLPGSSFPPAAVLAAEPISSPSSSEASSSDRGSPTVPFPVHMFPTDLRPATYDALRASNDDTRLPPPTPRDPALDAQIDAVRGLPSDQRVDYYLSMIEHMEVARQRQADERQRRLENLRETRPRMRDMIPDHLPLPQHQPRSATPEPVPATPRPSTPPMQPASVSLSPSPPPSVTPRLYSWTTFPATIPPPGSPLSNRGARVSVARFSAPSLIAAQRAA</sequence>
<feature type="region of interest" description="Disordered" evidence="1">
    <location>
        <begin position="175"/>
        <end position="234"/>
    </location>
</feature>
<evidence type="ECO:0000313" key="2">
    <source>
        <dbReference type="EMBL" id="CDO69339.1"/>
    </source>
</evidence>
<reference evidence="2" key="1">
    <citation type="submission" date="2014-01" db="EMBL/GenBank/DDBJ databases">
        <title>The genome of the white-rot fungus Pycnoporus cinnabarinus: a basidiomycete model with a versatile arsenal for lignocellulosic biomass breakdown.</title>
        <authorList>
            <person name="Levasseur A."/>
            <person name="Lomascolo A."/>
            <person name="Ruiz-Duenas F.J."/>
            <person name="Uzan E."/>
            <person name="Piumi F."/>
            <person name="Kues U."/>
            <person name="Ram A.F.J."/>
            <person name="Murat C."/>
            <person name="Haon M."/>
            <person name="Benoit I."/>
            <person name="Arfi Y."/>
            <person name="Chevret D."/>
            <person name="Drula E."/>
            <person name="Kwon M.J."/>
            <person name="Gouret P."/>
            <person name="Lesage-Meessen L."/>
            <person name="Lombard V."/>
            <person name="Mariette J."/>
            <person name="Noirot C."/>
            <person name="Park J."/>
            <person name="Patyshakuliyeva A."/>
            <person name="Wieneger R.A.B."/>
            <person name="Wosten H.A.B."/>
            <person name="Martin F."/>
            <person name="Coutinho P.M."/>
            <person name="de Vries R."/>
            <person name="Martinez A.T."/>
            <person name="Klopp C."/>
            <person name="Pontarotti P."/>
            <person name="Henrissat B."/>
            <person name="Record E."/>
        </authorList>
    </citation>
    <scope>NUCLEOTIDE SEQUENCE [LARGE SCALE GENOMIC DNA]</scope>
    <source>
        <strain evidence="2">BRFM137</strain>
    </source>
</reference>
<dbReference type="OMA" id="YWNAFDP"/>
<evidence type="ECO:0000256" key="1">
    <source>
        <dbReference type="SAM" id="MobiDB-lite"/>
    </source>
</evidence>
<proteinExistence type="predicted"/>
<feature type="region of interest" description="Disordered" evidence="1">
    <location>
        <begin position="76"/>
        <end position="103"/>
    </location>
</feature>
<comment type="caution">
    <text evidence="2">The sequence shown here is derived from an EMBL/GenBank/DDBJ whole genome shotgun (WGS) entry which is preliminary data.</text>
</comment>
<protein>
    <submittedName>
        <fullName evidence="2">Uncharacterized protein</fullName>
    </submittedName>
</protein>
<organism evidence="2 3">
    <name type="scientific">Pycnoporus cinnabarinus</name>
    <name type="common">Cinnabar-red polypore</name>
    <name type="synonym">Trametes cinnabarina</name>
    <dbReference type="NCBI Taxonomy" id="5643"/>
    <lineage>
        <taxon>Eukaryota</taxon>
        <taxon>Fungi</taxon>
        <taxon>Dikarya</taxon>
        <taxon>Basidiomycota</taxon>
        <taxon>Agaricomycotina</taxon>
        <taxon>Agaricomycetes</taxon>
        <taxon>Polyporales</taxon>
        <taxon>Polyporaceae</taxon>
        <taxon>Trametes</taxon>
    </lineage>
</organism>
<dbReference type="EMBL" id="CCBP010000036">
    <property type="protein sequence ID" value="CDO69339.1"/>
    <property type="molecule type" value="Genomic_DNA"/>
</dbReference>
<dbReference type="AlphaFoldDB" id="A0A060SAP6"/>
<name>A0A060SAP6_PYCCI</name>
<evidence type="ECO:0000313" key="3">
    <source>
        <dbReference type="Proteomes" id="UP000029665"/>
    </source>
</evidence>
<dbReference type="HOGENOM" id="CLU_059971_0_0_1"/>
<accession>A0A060SAP6</accession>
<dbReference type="Proteomes" id="UP000029665">
    <property type="component" value="Unassembled WGS sequence"/>
</dbReference>
<feature type="region of interest" description="Disordered" evidence="1">
    <location>
        <begin position="1"/>
        <end position="33"/>
    </location>
</feature>
<feature type="compositionally biased region" description="Low complexity" evidence="1">
    <location>
        <begin position="76"/>
        <end position="88"/>
    </location>
</feature>
<gene>
    <name evidence="2" type="ORF">BN946_scf184746.g20</name>
</gene>
<feature type="compositionally biased region" description="Pro residues" evidence="1">
    <location>
        <begin position="205"/>
        <end position="219"/>
    </location>
</feature>
<keyword evidence="3" id="KW-1185">Reference proteome</keyword>